<proteinExistence type="predicted"/>
<keyword evidence="1" id="KW-1133">Transmembrane helix</keyword>
<keyword evidence="1" id="KW-0812">Transmembrane</keyword>
<feature type="transmembrane region" description="Helical" evidence="1">
    <location>
        <begin position="117"/>
        <end position="136"/>
    </location>
</feature>
<evidence type="ECO:0000313" key="3">
    <source>
        <dbReference type="Proteomes" id="UP000180280"/>
    </source>
</evidence>
<accession>A0ABX3C7G9</accession>
<gene>
    <name evidence="2" type="ORF">BI344_12935</name>
</gene>
<feature type="transmembrane region" description="Helical" evidence="1">
    <location>
        <begin position="64"/>
        <end position="80"/>
    </location>
</feature>
<protein>
    <recommendedName>
        <fullName evidence="4">DUF4234 domain-containing protein</fullName>
    </recommendedName>
</protein>
<sequence length="179" mass="20240">MIYINDQPAEGPEREIGDDQAPLFFAVSPRKFLILSLCTLGLYEMYWFYRNWQLVKLREGSDIWPFWRAVFGYFFCYALLSRIRDAARDAGAGDLPAGPLSAGWIIISMLWKLPEPYWLVCYAAIACLLPAQIAVCRINEALAPEHRRNDRLSGWNIAAIALGGGMLLLAVYGALFMKV</sequence>
<comment type="caution">
    <text evidence="2">The sequence shown here is derived from an EMBL/GenBank/DDBJ whole genome shotgun (WGS) entry which is preliminary data.</text>
</comment>
<dbReference type="RefSeq" id="WP_071114852.1">
    <property type="nucleotide sequence ID" value="NZ_MKCT01000083.1"/>
</dbReference>
<feature type="transmembrane region" description="Helical" evidence="1">
    <location>
        <begin position="157"/>
        <end position="177"/>
    </location>
</feature>
<evidence type="ECO:0000256" key="1">
    <source>
        <dbReference type="SAM" id="Phobius"/>
    </source>
</evidence>
<feature type="transmembrane region" description="Helical" evidence="1">
    <location>
        <begin position="32"/>
        <end position="49"/>
    </location>
</feature>
<dbReference type="EMBL" id="MKCT01000083">
    <property type="protein sequence ID" value="OHX16317.1"/>
    <property type="molecule type" value="Genomic_DNA"/>
</dbReference>
<reference evidence="2 3" key="1">
    <citation type="submission" date="2016-09" db="EMBL/GenBank/DDBJ databases">
        <title>Chromobacterium muskegensis sp. nov., an insecticidal bacterium isolated from Sphagnum bogs.</title>
        <authorList>
            <person name="Sparks M.E."/>
            <person name="Blackburn M.B."/>
            <person name="Gundersen-Rindal D.E."/>
            <person name="Mitchell A."/>
            <person name="Farrar R."/>
            <person name="Kuhar D."/>
        </authorList>
    </citation>
    <scope>NUCLEOTIDE SEQUENCE [LARGE SCALE GENOMIC DNA]</scope>
    <source>
        <strain evidence="2 3">14B-1</strain>
    </source>
</reference>
<organism evidence="2 3">
    <name type="scientific">Chromobacterium sphagni</name>
    <dbReference type="NCBI Taxonomy" id="1903179"/>
    <lineage>
        <taxon>Bacteria</taxon>
        <taxon>Pseudomonadati</taxon>
        <taxon>Pseudomonadota</taxon>
        <taxon>Betaproteobacteria</taxon>
        <taxon>Neisseriales</taxon>
        <taxon>Chromobacteriaceae</taxon>
        <taxon>Chromobacterium</taxon>
    </lineage>
</organism>
<name>A0ABX3C7G9_9NEIS</name>
<dbReference type="Proteomes" id="UP000180280">
    <property type="component" value="Unassembled WGS sequence"/>
</dbReference>
<keyword evidence="3" id="KW-1185">Reference proteome</keyword>
<evidence type="ECO:0000313" key="2">
    <source>
        <dbReference type="EMBL" id="OHX16317.1"/>
    </source>
</evidence>
<evidence type="ECO:0008006" key="4">
    <source>
        <dbReference type="Google" id="ProtNLM"/>
    </source>
</evidence>
<keyword evidence="1" id="KW-0472">Membrane</keyword>